<gene>
    <name evidence="1" type="ORF">GCM10011349_03410</name>
</gene>
<dbReference type="EMBL" id="BMLK01000002">
    <property type="protein sequence ID" value="GGN41395.1"/>
    <property type="molecule type" value="Genomic_DNA"/>
</dbReference>
<reference evidence="2" key="1">
    <citation type="journal article" date="2019" name="Int. J. Syst. Evol. Microbiol.">
        <title>The Global Catalogue of Microorganisms (GCM) 10K type strain sequencing project: providing services to taxonomists for standard genome sequencing and annotation.</title>
        <authorList>
            <consortium name="The Broad Institute Genomics Platform"/>
            <consortium name="The Broad Institute Genome Sequencing Center for Infectious Disease"/>
            <person name="Wu L."/>
            <person name="Ma J."/>
        </authorList>
    </citation>
    <scope>NUCLEOTIDE SEQUENCE [LARGE SCALE GENOMIC DNA]</scope>
    <source>
        <strain evidence="2">CGMCC 1.6784</strain>
    </source>
</reference>
<accession>A0ABQ2JAI4</accession>
<sequence>MAAAHGCDEPGEGHFRGIRHAAEHAFAAKDPVEADSVETADESRTAAIGPVLPAFHRMGLTHLVQVFVAGLDAMADPAAPVVVLAGRLSWCGAGLHNLRKGGIAGHLEAAAAQGAGQRSREMEAVERKNCAQARFHPEDFRVVAAVRHRENPGAVCEHEKIGLDQVDGARGMHSGCHSK</sequence>
<evidence type="ECO:0000313" key="2">
    <source>
        <dbReference type="Proteomes" id="UP000605099"/>
    </source>
</evidence>
<protein>
    <recommendedName>
        <fullName evidence="3">Transposase DDE domain-containing protein</fullName>
    </recommendedName>
</protein>
<comment type="caution">
    <text evidence="1">The sequence shown here is derived from an EMBL/GenBank/DDBJ whole genome shotgun (WGS) entry which is preliminary data.</text>
</comment>
<name>A0ABQ2JAI4_9SPHN</name>
<dbReference type="Proteomes" id="UP000605099">
    <property type="component" value="Unassembled WGS sequence"/>
</dbReference>
<keyword evidence="2" id="KW-1185">Reference proteome</keyword>
<proteinExistence type="predicted"/>
<evidence type="ECO:0000313" key="1">
    <source>
        <dbReference type="EMBL" id="GGN41395.1"/>
    </source>
</evidence>
<evidence type="ECO:0008006" key="3">
    <source>
        <dbReference type="Google" id="ProtNLM"/>
    </source>
</evidence>
<organism evidence="1 2">
    <name type="scientific">Novosphingobium indicum</name>
    <dbReference type="NCBI Taxonomy" id="462949"/>
    <lineage>
        <taxon>Bacteria</taxon>
        <taxon>Pseudomonadati</taxon>
        <taxon>Pseudomonadota</taxon>
        <taxon>Alphaproteobacteria</taxon>
        <taxon>Sphingomonadales</taxon>
        <taxon>Sphingomonadaceae</taxon>
        <taxon>Novosphingobium</taxon>
    </lineage>
</organism>